<organism evidence="2 3">
    <name type="scientific">Cryptolaemus montrouzieri</name>
    <dbReference type="NCBI Taxonomy" id="559131"/>
    <lineage>
        <taxon>Eukaryota</taxon>
        <taxon>Metazoa</taxon>
        <taxon>Ecdysozoa</taxon>
        <taxon>Arthropoda</taxon>
        <taxon>Hexapoda</taxon>
        <taxon>Insecta</taxon>
        <taxon>Pterygota</taxon>
        <taxon>Neoptera</taxon>
        <taxon>Endopterygota</taxon>
        <taxon>Coleoptera</taxon>
        <taxon>Polyphaga</taxon>
        <taxon>Cucujiformia</taxon>
        <taxon>Coccinelloidea</taxon>
        <taxon>Coccinellidae</taxon>
        <taxon>Scymninae</taxon>
        <taxon>Scymnini</taxon>
        <taxon>Cryptolaemus</taxon>
    </lineage>
</organism>
<proteinExistence type="predicted"/>
<reference evidence="2 3" key="1">
    <citation type="journal article" date="2021" name="BMC Biol.">
        <title>Horizontally acquired antibacterial genes associated with adaptive radiation of ladybird beetles.</title>
        <authorList>
            <person name="Li H.S."/>
            <person name="Tang X.F."/>
            <person name="Huang Y.H."/>
            <person name="Xu Z.Y."/>
            <person name="Chen M.L."/>
            <person name="Du X.Y."/>
            <person name="Qiu B.Y."/>
            <person name="Chen P.T."/>
            <person name="Zhang W."/>
            <person name="Slipinski A."/>
            <person name="Escalona H.E."/>
            <person name="Waterhouse R.M."/>
            <person name="Zwick A."/>
            <person name="Pang H."/>
        </authorList>
    </citation>
    <scope>NUCLEOTIDE SEQUENCE [LARGE SCALE GENOMIC DNA]</scope>
    <source>
        <strain evidence="2">SYSU2018</strain>
    </source>
</reference>
<gene>
    <name evidence="2" type="ORF">HHI36_003776</name>
</gene>
<feature type="coiled-coil region" evidence="1">
    <location>
        <begin position="12"/>
        <end position="103"/>
    </location>
</feature>
<comment type="caution">
    <text evidence="2">The sequence shown here is derived from an EMBL/GenBank/DDBJ whole genome shotgun (WGS) entry which is preliminary data.</text>
</comment>
<accession>A0ABD2NPK7</accession>
<dbReference type="AlphaFoldDB" id="A0ABD2NPK7"/>
<dbReference type="EMBL" id="JABFTP020000144">
    <property type="protein sequence ID" value="KAL3280544.1"/>
    <property type="molecule type" value="Genomic_DNA"/>
</dbReference>
<keyword evidence="3" id="KW-1185">Reference proteome</keyword>
<dbReference type="Gene3D" id="1.20.5.340">
    <property type="match status" value="1"/>
</dbReference>
<protein>
    <submittedName>
        <fullName evidence="2">Uncharacterized protein</fullName>
    </submittedName>
</protein>
<dbReference type="Proteomes" id="UP001516400">
    <property type="component" value="Unassembled WGS sequence"/>
</dbReference>
<evidence type="ECO:0000313" key="2">
    <source>
        <dbReference type="EMBL" id="KAL3280544.1"/>
    </source>
</evidence>
<sequence length="105" mass="12425">MIREYTYGNDNRINETENKSEAENTIIKLEKERETLFEEIQNLTRENAALKTLVQEGSDEKYSTLARENEKLKQENADLTDELSEISDRLDKEQRRALNLKQEFI</sequence>
<name>A0ABD2NPK7_9CUCU</name>
<keyword evidence="1" id="KW-0175">Coiled coil</keyword>
<evidence type="ECO:0000256" key="1">
    <source>
        <dbReference type="SAM" id="Coils"/>
    </source>
</evidence>
<evidence type="ECO:0000313" key="3">
    <source>
        <dbReference type="Proteomes" id="UP001516400"/>
    </source>
</evidence>